<proteinExistence type="inferred from homology"/>
<feature type="domain" description="SRP54-type proteins GTP-binding" evidence="10">
    <location>
        <begin position="276"/>
        <end position="289"/>
    </location>
</feature>
<dbReference type="GO" id="GO:0006614">
    <property type="term" value="P:SRP-dependent cotranslational protein targeting to membrane"/>
    <property type="evidence" value="ECO:0007669"/>
    <property type="project" value="InterPro"/>
</dbReference>
<dbReference type="Gene3D" id="3.40.50.300">
    <property type="entry name" value="P-loop containing nucleotide triphosphate hydrolases"/>
    <property type="match status" value="1"/>
</dbReference>
<dbReference type="SMART" id="SM00962">
    <property type="entry name" value="SRP54"/>
    <property type="match status" value="1"/>
</dbReference>
<dbReference type="CDD" id="cd17874">
    <property type="entry name" value="FtsY"/>
    <property type="match status" value="1"/>
</dbReference>
<dbReference type="STRING" id="679936.Sulac_2426"/>
<evidence type="ECO:0000256" key="2">
    <source>
        <dbReference type="ARBA" id="ARBA00022490"/>
    </source>
</evidence>
<keyword evidence="12" id="KW-1185">Reference proteome</keyword>
<dbReference type="PATRIC" id="fig|679936.5.peg.2513"/>
<dbReference type="GO" id="GO:0005047">
    <property type="term" value="F:signal recognition particle binding"/>
    <property type="evidence" value="ECO:0007669"/>
    <property type="project" value="TreeGrafter"/>
</dbReference>
<dbReference type="HAMAP" id="MF_00920">
    <property type="entry name" value="FtsY"/>
    <property type="match status" value="1"/>
</dbReference>
<protein>
    <recommendedName>
        <fullName evidence="9">Signal recognition particle receptor FtsY</fullName>
        <shortName evidence="9">SRP receptor</shortName>
        <ecNumber evidence="9">3.6.5.4</ecNumber>
    </recommendedName>
</protein>
<dbReference type="InterPro" id="IPR000897">
    <property type="entry name" value="SRP54_GTPase_dom"/>
</dbReference>
<keyword evidence="3 9" id="KW-0547">Nucleotide-binding</keyword>
<dbReference type="Pfam" id="PF00448">
    <property type="entry name" value="SRP54"/>
    <property type="match status" value="1"/>
</dbReference>
<dbReference type="InterPro" id="IPR027417">
    <property type="entry name" value="P-loop_NTPase"/>
</dbReference>
<dbReference type="EMBL" id="CP003179">
    <property type="protein sequence ID" value="AEW05889.1"/>
    <property type="molecule type" value="Genomic_DNA"/>
</dbReference>
<comment type="function">
    <text evidence="9">Involved in targeting and insertion of nascent membrane proteins into the cytoplasmic membrane. Acts as a receptor for the complex formed by the signal recognition particle (SRP) and the ribosome-nascent chain (RNC).</text>
</comment>
<sequence>MAGFFERLRQGMARTRGELGDRLRQLFGGRQWSDDLYDEIEEILYEADLGGAVTEIILAELRDRVRQARPKTTDQVGTILFDILRSRLEDPADPYVLPAERPQVWVMVGVNGTGKTTTAGKFAKQFHDRGYHVILGAADTFRAAATEQLQLWGKRAGVEVIHQSPGADPAAVAFDTVRAAVARHEDLAVIDTAGRLHNKANLMQELAKIGRVVGREVPGAPHQVWLVLDATTGQNGLAQARVFQEAINITGIVLTKLDGTAKGGIAWAIQHQLGVPIRFVGVGEGVDDLMPFNPDQYVRAILGTWGEASSDMV</sequence>
<keyword evidence="2 9" id="KW-0963">Cytoplasm</keyword>
<dbReference type="InterPro" id="IPR013822">
    <property type="entry name" value="Signal_recog_particl_SRP54_hlx"/>
</dbReference>
<dbReference type="GO" id="GO:0005525">
    <property type="term" value="F:GTP binding"/>
    <property type="evidence" value="ECO:0007669"/>
    <property type="project" value="UniProtKB-UniRule"/>
</dbReference>
<evidence type="ECO:0000256" key="3">
    <source>
        <dbReference type="ARBA" id="ARBA00022741"/>
    </source>
</evidence>
<dbReference type="PANTHER" id="PTHR43134:SF1">
    <property type="entry name" value="SIGNAL RECOGNITION PARTICLE RECEPTOR SUBUNIT ALPHA"/>
    <property type="match status" value="1"/>
</dbReference>
<name>G8TVH0_SULAD</name>
<evidence type="ECO:0000256" key="5">
    <source>
        <dbReference type="ARBA" id="ARBA00023134"/>
    </source>
</evidence>
<dbReference type="SUPFAM" id="SSF52540">
    <property type="entry name" value="P-loop containing nucleoside triphosphate hydrolases"/>
    <property type="match status" value="1"/>
</dbReference>
<dbReference type="Pfam" id="PF02881">
    <property type="entry name" value="SRP54_N"/>
    <property type="match status" value="1"/>
</dbReference>
<reference evidence="11 12" key="2">
    <citation type="journal article" date="2012" name="Stand. Genomic Sci.">
        <title>Complete genome sequence of the moderately thermophilic mineral-sulfide-oxidizing firmicute Sulfobacillus acidophilus type strain (NAL(T)).</title>
        <authorList>
            <person name="Anderson I."/>
            <person name="Chertkov O."/>
            <person name="Chen A."/>
            <person name="Saunders E."/>
            <person name="Lapidus A."/>
            <person name="Nolan M."/>
            <person name="Lucas S."/>
            <person name="Hammon N."/>
            <person name="Deshpande S."/>
            <person name="Cheng J.F."/>
            <person name="Han C."/>
            <person name="Tapia R."/>
            <person name="Goodwin L.A."/>
            <person name="Pitluck S."/>
            <person name="Liolios K."/>
            <person name="Pagani I."/>
            <person name="Ivanova N."/>
            <person name="Mikhailova N."/>
            <person name="Pati A."/>
            <person name="Palaniappan K."/>
            <person name="Land M."/>
            <person name="Pan C."/>
            <person name="Rohde M."/>
            <person name="Pukall R."/>
            <person name="Goker M."/>
            <person name="Detter J.C."/>
            <person name="Woyke T."/>
            <person name="Bristow J."/>
            <person name="Eisen J.A."/>
            <person name="Markowitz V."/>
            <person name="Hugenholtz P."/>
            <person name="Kyrpides N.C."/>
            <person name="Klenk H.P."/>
            <person name="Mavromatis K."/>
        </authorList>
    </citation>
    <scope>NUCLEOTIDE SEQUENCE [LARGE SCALE GENOMIC DNA]</scope>
    <source>
        <strain evidence="12">ATCC 700253 / DSM 10332 / NAL</strain>
    </source>
</reference>
<dbReference type="GO" id="GO:0005737">
    <property type="term" value="C:cytoplasm"/>
    <property type="evidence" value="ECO:0007669"/>
    <property type="project" value="UniProtKB-SubCell"/>
</dbReference>
<dbReference type="AlphaFoldDB" id="G8TVH0"/>
<gene>
    <name evidence="9" type="primary">ftsY</name>
    <name evidence="11" type="ordered locus">Sulac_2426</name>
</gene>
<feature type="binding site" evidence="9">
    <location>
        <begin position="191"/>
        <end position="195"/>
    </location>
    <ligand>
        <name>GTP</name>
        <dbReference type="ChEBI" id="CHEBI:37565"/>
    </ligand>
</feature>
<feature type="binding site" evidence="9">
    <location>
        <begin position="255"/>
        <end position="258"/>
    </location>
    <ligand>
        <name>GTP</name>
        <dbReference type="ChEBI" id="CHEBI:37565"/>
    </ligand>
</feature>
<evidence type="ECO:0000256" key="1">
    <source>
        <dbReference type="ARBA" id="ARBA00022475"/>
    </source>
</evidence>
<dbReference type="InterPro" id="IPR036225">
    <property type="entry name" value="SRP/SRP_N"/>
</dbReference>
<evidence type="ECO:0000256" key="6">
    <source>
        <dbReference type="ARBA" id="ARBA00023136"/>
    </source>
</evidence>
<comment type="catalytic activity">
    <reaction evidence="8 9">
        <text>GTP + H2O = GDP + phosphate + H(+)</text>
        <dbReference type="Rhea" id="RHEA:19669"/>
        <dbReference type="ChEBI" id="CHEBI:15377"/>
        <dbReference type="ChEBI" id="CHEBI:15378"/>
        <dbReference type="ChEBI" id="CHEBI:37565"/>
        <dbReference type="ChEBI" id="CHEBI:43474"/>
        <dbReference type="ChEBI" id="CHEBI:58189"/>
        <dbReference type="EC" id="3.6.5.4"/>
    </reaction>
</comment>
<evidence type="ECO:0000313" key="11">
    <source>
        <dbReference type="EMBL" id="AEW05889.1"/>
    </source>
</evidence>
<comment type="subcellular location">
    <subcellularLocation>
        <location evidence="9">Cell membrane</location>
        <topology evidence="9">Peripheral membrane protein</topology>
        <orientation evidence="9">Cytoplasmic side</orientation>
    </subcellularLocation>
    <subcellularLocation>
        <location evidence="9">Cytoplasm</location>
    </subcellularLocation>
</comment>
<dbReference type="EC" id="3.6.5.4" evidence="9"/>
<keyword evidence="1 9" id="KW-1003">Cell membrane</keyword>
<keyword evidence="7 9" id="KW-0675">Receptor</keyword>
<accession>G8TVH0</accession>
<dbReference type="PROSITE" id="PS00300">
    <property type="entry name" value="SRP54"/>
    <property type="match status" value="1"/>
</dbReference>
<dbReference type="InterPro" id="IPR004390">
    <property type="entry name" value="SR_rcpt_FtsY"/>
</dbReference>
<dbReference type="FunFam" id="3.40.50.300:FF:000053">
    <property type="entry name" value="Signal recognition particle receptor FtsY"/>
    <property type="match status" value="1"/>
</dbReference>
<comment type="similarity">
    <text evidence="9">Belongs to the GTP-binding SRP family. FtsY subfamily.</text>
</comment>
<dbReference type="SMART" id="SM00382">
    <property type="entry name" value="AAA"/>
    <property type="match status" value="1"/>
</dbReference>
<evidence type="ECO:0000313" key="12">
    <source>
        <dbReference type="Proteomes" id="UP000005439"/>
    </source>
</evidence>
<dbReference type="Gene3D" id="1.20.120.140">
    <property type="entry name" value="Signal recognition particle SRP54, nucleotide-binding domain"/>
    <property type="match status" value="1"/>
</dbReference>
<feature type="binding site" evidence="9">
    <location>
        <begin position="109"/>
        <end position="116"/>
    </location>
    <ligand>
        <name>GTP</name>
        <dbReference type="ChEBI" id="CHEBI:37565"/>
    </ligand>
</feature>
<dbReference type="InterPro" id="IPR003593">
    <property type="entry name" value="AAA+_ATPase"/>
</dbReference>
<keyword evidence="5 9" id="KW-0342">GTP-binding</keyword>
<dbReference type="KEGG" id="sap:Sulac_2426"/>
<comment type="subunit">
    <text evidence="9">Part of the signal recognition particle protein translocation system, which is composed of SRP and FtsY.</text>
</comment>
<evidence type="ECO:0000256" key="7">
    <source>
        <dbReference type="ARBA" id="ARBA00023170"/>
    </source>
</evidence>
<dbReference type="NCBIfam" id="TIGR00064">
    <property type="entry name" value="ftsY"/>
    <property type="match status" value="1"/>
</dbReference>
<dbReference type="HOGENOM" id="CLU_009301_3_4_9"/>
<evidence type="ECO:0000259" key="10">
    <source>
        <dbReference type="PROSITE" id="PS00300"/>
    </source>
</evidence>
<dbReference type="Proteomes" id="UP000005439">
    <property type="component" value="Chromosome"/>
</dbReference>
<evidence type="ECO:0000256" key="9">
    <source>
        <dbReference type="HAMAP-Rule" id="MF_00920"/>
    </source>
</evidence>
<keyword evidence="4 9" id="KW-0378">Hydrolase</keyword>
<keyword evidence="6 9" id="KW-0472">Membrane</keyword>
<dbReference type="PANTHER" id="PTHR43134">
    <property type="entry name" value="SIGNAL RECOGNITION PARTICLE RECEPTOR SUBUNIT ALPHA"/>
    <property type="match status" value="1"/>
</dbReference>
<evidence type="ECO:0000256" key="8">
    <source>
        <dbReference type="ARBA" id="ARBA00048027"/>
    </source>
</evidence>
<dbReference type="GO" id="GO:0005886">
    <property type="term" value="C:plasma membrane"/>
    <property type="evidence" value="ECO:0007669"/>
    <property type="project" value="UniProtKB-SubCell"/>
</dbReference>
<dbReference type="SMART" id="SM00963">
    <property type="entry name" value="SRP54_N"/>
    <property type="match status" value="1"/>
</dbReference>
<dbReference type="SUPFAM" id="SSF47364">
    <property type="entry name" value="Domain of the SRP/SRP receptor G-proteins"/>
    <property type="match status" value="1"/>
</dbReference>
<evidence type="ECO:0000256" key="4">
    <source>
        <dbReference type="ARBA" id="ARBA00022801"/>
    </source>
</evidence>
<dbReference type="GO" id="GO:0003924">
    <property type="term" value="F:GTPase activity"/>
    <property type="evidence" value="ECO:0007669"/>
    <property type="project" value="UniProtKB-UniRule"/>
</dbReference>
<dbReference type="InterPro" id="IPR042101">
    <property type="entry name" value="SRP54_N_sf"/>
</dbReference>
<reference evidence="12" key="1">
    <citation type="submission" date="2011-12" db="EMBL/GenBank/DDBJ databases">
        <title>The complete genome of chromosome of Sulfobacillus acidophilus DSM 10332.</title>
        <authorList>
            <person name="Lucas S."/>
            <person name="Han J."/>
            <person name="Lapidus A."/>
            <person name="Bruce D."/>
            <person name="Goodwin L."/>
            <person name="Pitluck S."/>
            <person name="Peters L."/>
            <person name="Kyrpides N."/>
            <person name="Mavromatis K."/>
            <person name="Ivanova N."/>
            <person name="Mikhailova N."/>
            <person name="Chertkov O."/>
            <person name="Saunders E."/>
            <person name="Detter J.C."/>
            <person name="Tapia R."/>
            <person name="Han C."/>
            <person name="Land M."/>
            <person name="Hauser L."/>
            <person name="Markowitz V."/>
            <person name="Cheng J.-F."/>
            <person name="Hugenholtz P."/>
            <person name="Woyke T."/>
            <person name="Wu D."/>
            <person name="Pukall R."/>
            <person name="Gehrich-Schroeter G."/>
            <person name="Schneider S."/>
            <person name="Klenk H.-P."/>
            <person name="Eisen J.A."/>
        </authorList>
    </citation>
    <scope>NUCLEOTIDE SEQUENCE [LARGE SCALE GENOMIC DNA]</scope>
    <source>
        <strain evidence="12">ATCC 700253 / DSM 10332 / NAL</strain>
    </source>
</reference>
<organism evidence="11 12">
    <name type="scientific">Sulfobacillus acidophilus (strain ATCC 700253 / DSM 10332 / NAL)</name>
    <dbReference type="NCBI Taxonomy" id="679936"/>
    <lineage>
        <taxon>Bacteria</taxon>
        <taxon>Bacillati</taxon>
        <taxon>Bacillota</taxon>
        <taxon>Clostridia</taxon>
        <taxon>Eubacteriales</taxon>
        <taxon>Clostridiales Family XVII. Incertae Sedis</taxon>
        <taxon>Sulfobacillus</taxon>
    </lineage>
</organism>